<evidence type="ECO:0000256" key="5">
    <source>
        <dbReference type="ARBA" id="ARBA00022927"/>
    </source>
</evidence>
<dbReference type="GO" id="GO:0015031">
    <property type="term" value="P:protein transport"/>
    <property type="evidence" value="ECO:0007669"/>
    <property type="project" value="UniProtKB-KW"/>
</dbReference>
<evidence type="ECO:0000313" key="8">
    <source>
        <dbReference type="EMBL" id="KAF2837126.1"/>
    </source>
</evidence>
<proteinExistence type="inferred from homology"/>
<dbReference type="Pfam" id="PF08700">
    <property type="entry name" value="VPS51_Exo84_N"/>
    <property type="match status" value="1"/>
</dbReference>
<dbReference type="AlphaFoldDB" id="A0A9P4S7B9"/>
<dbReference type="GO" id="GO:0000139">
    <property type="term" value="C:Golgi membrane"/>
    <property type="evidence" value="ECO:0007669"/>
    <property type="project" value="UniProtKB-SubCell"/>
</dbReference>
<comment type="caution">
    <text evidence="8">The sequence shown here is derived from an EMBL/GenBank/DDBJ whole genome shotgun (WGS) entry which is preliminary data.</text>
</comment>
<keyword evidence="6" id="KW-0333">Golgi apparatus</keyword>
<keyword evidence="5" id="KW-0653">Protein transport</keyword>
<evidence type="ECO:0000256" key="4">
    <source>
        <dbReference type="ARBA" id="ARBA00022448"/>
    </source>
</evidence>
<evidence type="ECO:0000256" key="3">
    <source>
        <dbReference type="ARBA" id="ARBA00020978"/>
    </source>
</evidence>
<dbReference type="PANTHER" id="PTHR31658:SF0">
    <property type="entry name" value="CONSERVED OLIGOMERIC GOLGI COMPLEX SUBUNIT 1"/>
    <property type="match status" value="1"/>
</dbReference>
<protein>
    <recommendedName>
        <fullName evidence="3">Conserved oligomeric Golgi complex subunit 1</fullName>
    </recommendedName>
</protein>
<name>A0A9P4S7B9_9PEZI</name>
<dbReference type="EMBL" id="MU006101">
    <property type="protein sequence ID" value="KAF2837126.1"/>
    <property type="molecule type" value="Genomic_DNA"/>
</dbReference>
<evidence type="ECO:0000313" key="9">
    <source>
        <dbReference type="Proteomes" id="UP000799429"/>
    </source>
</evidence>
<gene>
    <name evidence="8" type="ORF">M501DRAFT_1018523</name>
</gene>
<keyword evidence="9" id="KW-1185">Reference proteome</keyword>
<organism evidence="8 9">
    <name type="scientific">Patellaria atrata CBS 101060</name>
    <dbReference type="NCBI Taxonomy" id="1346257"/>
    <lineage>
        <taxon>Eukaryota</taxon>
        <taxon>Fungi</taxon>
        <taxon>Dikarya</taxon>
        <taxon>Ascomycota</taxon>
        <taxon>Pezizomycotina</taxon>
        <taxon>Dothideomycetes</taxon>
        <taxon>Dothideomycetes incertae sedis</taxon>
        <taxon>Patellariales</taxon>
        <taxon>Patellariaceae</taxon>
        <taxon>Patellaria</taxon>
    </lineage>
</organism>
<dbReference type="OrthoDB" id="46189at2759"/>
<comment type="similarity">
    <text evidence="2">Belongs to the COG1 family.</text>
</comment>
<dbReference type="InterPro" id="IPR033370">
    <property type="entry name" value="COG1"/>
</dbReference>
<dbReference type="Proteomes" id="UP000799429">
    <property type="component" value="Unassembled WGS sequence"/>
</dbReference>
<dbReference type="PANTHER" id="PTHR31658">
    <property type="entry name" value="CONSERVED OLIGOMERIC GOLGI COMPLEX SUBUNIT 1"/>
    <property type="match status" value="1"/>
</dbReference>
<reference evidence="8" key="1">
    <citation type="journal article" date="2020" name="Stud. Mycol.">
        <title>101 Dothideomycetes genomes: a test case for predicting lifestyles and emergence of pathogens.</title>
        <authorList>
            <person name="Haridas S."/>
            <person name="Albert R."/>
            <person name="Binder M."/>
            <person name="Bloem J."/>
            <person name="Labutti K."/>
            <person name="Salamov A."/>
            <person name="Andreopoulos B."/>
            <person name="Baker S."/>
            <person name="Barry K."/>
            <person name="Bills G."/>
            <person name="Bluhm B."/>
            <person name="Cannon C."/>
            <person name="Castanera R."/>
            <person name="Culley D."/>
            <person name="Daum C."/>
            <person name="Ezra D."/>
            <person name="Gonzalez J."/>
            <person name="Henrissat B."/>
            <person name="Kuo A."/>
            <person name="Liang C."/>
            <person name="Lipzen A."/>
            <person name="Lutzoni F."/>
            <person name="Magnuson J."/>
            <person name="Mondo S."/>
            <person name="Nolan M."/>
            <person name="Ohm R."/>
            <person name="Pangilinan J."/>
            <person name="Park H.-J."/>
            <person name="Ramirez L."/>
            <person name="Alfaro M."/>
            <person name="Sun H."/>
            <person name="Tritt A."/>
            <person name="Yoshinaga Y."/>
            <person name="Zwiers L.-H."/>
            <person name="Turgeon B."/>
            <person name="Goodwin S."/>
            <person name="Spatafora J."/>
            <person name="Crous P."/>
            <person name="Grigoriev I."/>
        </authorList>
    </citation>
    <scope>NUCLEOTIDE SEQUENCE</scope>
    <source>
        <strain evidence="8">CBS 101060</strain>
    </source>
</reference>
<accession>A0A9P4S7B9</accession>
<dbReference type="GO" id="GO:0006891">
    <property type="term" value="P:intra-Golgi vesicle-mediated transport"/>
    <property type="evidence" value="ECO:0007669"/>
    <property type="project" value="InterPro"/>
</dbReference>
<keyword evidence="4" id="KW-0813">Transport</keyword>
<evidence type="ECO:0000256" key="1">
    <source>
        <dbReference type="ARBA" id="ARBA00004395"/>
    </source>
</evidence>
<keyword evidence="7" id="KW-0472">Membrane</keyword>
<evidence type="ECO:0000256" key="2">
    <source>
        <dbReference type="ARBA" id="ARBA00006653"/>
    </source>
</evidence>
<evidence type="ECO:0000256" key="7">
    <source>
        <dbReference type="ARBA" id="ARBA00023136"/>
    </source>
</evidence>
<sequence>MEKEAPDPRIFKSWEDAFQYPIPVVRKLEQQLRFNVDDSREKLRTLVGASYRDLLGTAERIIDMDENMEQMEETISTIGQKCNSRAIEKIFSNYVKLEDHNRKQNQQHYSYAAQLAVLQSCPGVISRLLKSTSSLLLAAKVLVLSRLLHKTLSQDSALPLLETLRNRLASLRQKLLSYIDKQFSTLEIDVPALIEAMCAFSLATSSTPTDVLRHFHHVRIEAISTRLEYSSQREQSILKSLKLYTRTLHDTQAIFPKRLAESLSRLKSYPLLKDKDVNSVIELKLDIHERWIADEVRNFTPYLRHDELNRTETEKLLRTWAKRALGTVLSGMKTLIDQEGDVKSLVDLRRNVLETWLSSTGRAPGQDSSRVLDDIRGTMLERLKGLIQHRAKEFDTLHVQVSRILDRWSKSRESEVSLWDDSMINMDIGNGASKFKETILARSHGRAQSVNYLISHYDEWARSIAEVQKAIKSMKDTRWDDDFDEEDSDDDELGLDSKQTLLSENDPRDLEEALAESLFTNLKDTGRRLEELATTIVKDDSADSAGKAVFFIRVLREVTQRLPKLDAKKSSINSPQFFSTASTEPLFSILSSRVSKTPLHSYAMSIKKSVNSKRVVARTLWEGNPQLPVQPSPRAFKYLHALTRDMTSVGPDVWSPGAKRVLKKTVAEDMARLIEEMVTLVDEDEVKDDRKTQVDGGDIPDGANDHKVKEMDSTILRAEKITQILYDTLYLRKVFAMPKGAVEKKDSIELAVQLGKQKASLDDAAMERLNKSANDYWKRTYLLFAILA</sequence>
<evidence type="ECO:0000256" key="6">
    <source>
        <dbReference type="ARBA" id="ARBA00023034"/>
    </source>
</evidence>
<comment type="subcellular location">
    <subcellularLocation>
        <location evidence="1">Golgi apparatus membrane</location>
        <topology evidence="1">Peripheral membrane protein</topology>
    </subcellularLocation>
</comment>
<dbReference type="GO" id="GO:0017119">
    <property type="term" value="C:Golgi transport complex"/>
    <property type="evidence" value="ECO:0007669"/>
    <property type="project" value="InterPro"/>
</dbReference>